<name>A0A0K8TKT7_TABBR</name>
<reference evidence="3" key="1">
    <citation type="journal article" date="2015" name="Insect Biochem. Mol. Biol.">
        <title>An insight into the sialome of the horse fly, Tabanus bromius.</title>
        <authorList>
            <person name="Ribeiro J.M."/>
            <person name="Kazimirova M."/>
            <person name="Takac P."/>
            <person name="Andersen J.F."/>
            <person name="Francischetti I.M."/>
        </authorList>
    </citation>
    <scope>NUCLEOTIDE SEQUENCE</scope>
</reference>
<protein>
    <recommendedName>
        <fullName evidence="4">HTH psq-type domain-containing protein</fullName>
    </recommendedName>
</protein>
<dbReference type="AlphaFoldDB" id="A0A0K8TKT7"/>
<dbReference type="InterPro" id="IPR009057">
    <property type="entry name" value="Homeodomain-like_sf"/>
</dbReference>
<evidence type="ECO:0000256" key="1">
    <source>
        <dbReference type="ARBA" id="ARBA00004123"/>
    </source>
</evidence>
<evidence type="ECO:0008006" key="4">
    <source>
        <dbReference type="Google" id="ProtNLM"/>
    </source>
</evidence>
<evidence type="ECO:0000313" key="3">
    <source>
        <dbReference type="EMBL" id="JAI14746.1"/>
    </source>
</evidence>
<proteinExistence type="evidence at transcript level"/>
<evidence type="ECO:0000256" key="2">
    <source>
        <dbReference type="SAM" id="MobiDB-lite"/>
    </source>
</evidence>
<feature type="region of interest" description="Disordered" evidence="2">
    <location>
        <begin position="1"/>
        <end position="26"/>
    </location>
</feature>
<accession>A0A0K8TKT7</accession>
<sequence length="304" mass="34939">MRNNKSATKTYSRKQSTTESSSSYYPNCIASITSNNNMFDSRSHTSKEDGEILLQGDIQSDMNADYQINEDHSYENVICSPNVMQITYNKDDEYILGDDYDDIQIDESVYDSTDTLPTLIPYERHNYMDTGNDTKLLQMPSTSSNLGSFIIAKHQSTKNSNTYTTKRRLNAKNTKNIKNYINDIKNNGNNSSNNSNDELFNPTPHAVVLRNPRSNQPRTYSTDSLYAALMDVKRGESIYRASQMHKVPRKTLRNWMKRWHIKSAYPMPSQLKQAAEKKRLKLMKESAALEALHIEKVNTRQCKN</sequence>
<comment type="subcellular location">
    <subcellularLocation>
        <location evidence="1">Nucleus</location>
    </subcellularLocation>
</comment>
<dbReference type="GO" id="GO:0005634">
    <property type="term" value="C:nucleus"/>
    <property type="evidence" value="ECO:0007669"/>
    <property type="project" value="UniProtKB-SubCell"/>
</dbReference>
<dbReference type="EMBL" id="GDAI01002857">
    <property type="protein sequence ID" value="JAI14746.1"/>
    <property type="molecule type" value="mRNA"/>
</dbReference>
<dbReference type="Gene3D" id="1.10.10.60">
    <property type="entry name" value="Homeodomain-like"/>
    <property type="match status" value="1"/>
</dbReference>
<organism evidence="3">
    <name type="scientific">Tabanus bromius</name>
    <name type="common">Band-eyed brown horse fly</name>
    <dbReference type="NCBI Taxonomy" id="304241"/>
    <lineage>
        <taxon>Eukaryota</taxon>
        <taxon>Metazoa</taxon>
        <taxon>Ecdysozoa</taxon>
        <taxon>Arthropoda</taxon>
        <taxon>Hexapoda</taxon>
        <taxon>Insecta</taxon>
        <taxon>Pterygota</taxon>
        <taxon>Neoptera</taxon>
        <taxon>Endopterygota</taxon>
        <taxon>Diptera</taxon>
        <taxon>Brachycera</taxon>
        <taxon>Tabanomorpha</taxon>
        <taxon>Tabanoidea</taxon>
        <taxon>Tabanidae</taxon>
        <taxon>Tabanus</taxon>
    </lineage>
</organism>
<dbReference type="SUPFAM" id="SSF46689">
    <property type="entry name" value="Homeodomain-like"/>
    <property type="match status" value="1"/>
</dbReference>
<feature type="compositionally biased region" description="Polar residues" evidence="2">
    <location>
        <begin position="1"/>
        <end position="15"/>
    </location>
</feature>